<feature type="domain" description="CHRD" evidence="3">
    <location>
        <begin position="3"/>
        <end position="159"/>
    </location>
</feature>
<gene>
    <name evidence="4" type="ORF">CQ13_30170</name>
</gene>
<evidence type="ECO:0000259" key="3">
    <source>
        <dbReference type="SMART" id="SM00754"/>
    </source>
</evidence>
<dbReference type="RefSeq" id="WP_057845437.1">
    <property type="nucleotide sequence ID" value="NZ_LLYA01000168.1"/>
</dbReference>
<dbReference type="SMART" id="SM00754">
    <property type="entry name" value="CHRD"/>
    <property type="match status" value="1"/>
</dbReference>
<dbReference type="OrthoDB" id="9809583at2"/>
<evidence type="ECO:0000256" key="2">
    <source>
        <dbReference type="ARBA" id="ARBA00022525"/>
    </source>
</evidence>
<reference evidence="4 5" key="1">
    <citation type="submission" date="2014-03" db="EMBL/GenBank/DDBJ databases">
        <title>Bradyrhizobium valentinum sp. nov., isolated from effective nodules of Lupinus mariae-josephae, a lupine endemic of basic-lime soils in Eastern Spain.</title>
        <authorList>
            <person name="Duran D."/>
            <person name="Rey L."/>
            <person name="Navarro A."/>
            <person name="Busquets A."/>
            <person name="Imperial J."/>
            <person name="Ruiz-Argueso T."/>
        </authorList>
    </citation>
    <scope>NUCLEOTIDE SEQUENCE [LARGE SCALE GENOMIC DNA]</scope>
    <source>
        <strain evidence="4 5">Ro19</strain>
    </source>
</reference>
<evidence type="ECO:0000256" key="1">
    <source>
        <dbReference type="ARBA" id="ARBA00004613"/>
    </source>
</evidence>
<evidence type="ECO:0000313" key="4">
    <source>
        <dbReference type="EMBL" id="KRR22061.1"/>
    </source>
</evidence>
<dbReference type="Proteomes" id="UP000052023">
    <property type="component" value="Unassembled WGS sequence"/>
</dbReference>
<dbReference type="Gene3D" id="2.150.10.10">
    <property type="entry name" value="Serralysin-like metalloprotease, C-terminal"/>
    <property type="match status" value="3"/>
</dbReference>
<dbReference type="InterPro" id="IPR050557">
    <property type="entry name" value="RTX_toxin/Mannuronan_C5-epim"/>
</dbReference>
<dbReference type="GO" id="GO:0005576">
    <property type="term" value="C:extracellular region"/>
    <property type="evidence" value="ECO:0007669"/>
    <property type="project" value="UniProtKB-SubCell"/>
</dbReference>
<dbReference type="PANTHER" id="PTHR38340">
    <property type="entry name" value="S-LAYER PROTEIN"/>
    <property type="match status" value="1"/>
</dbReference>
<name>A0A0R3MW06_9BRAD</name>
<proteinExistence type="predicted"/>
<comment type="caution">
    <text evidence="4">The sequence shown here is derived from an EMBL/GenBank/DDBJ whole genome shotgun (WGS) entry which is preliminary data.</text>
</comment>
<evidence type="ECO:0000313" key="5">
    <source>
        <dbReference type="Proteomes" id="UP000052023"/>
    </source>
</evidence>
<dbReference type="EMBL" id="LLYA01000168">
    <property type="protein sequence ID" value="KRR22061.1"/>
    <property type="molecule type" value="Genomic_DNA"/>
</dbReference>
<protein>
    <recommendedName>
        <fullName evidence="3">CHRD domain-containing protein</fullName>
    </recommendedName>
</protein>
<keyword evidence="5" id="KW-1185">Reference proteome</keyword>
<dbReference type="GO" id="GO:0005509">
    <property type="term" value="F:calcium ion binding"/>
    <property type="evidence" value="ECO:0007669"/>
    <property type="project" value="InterPro"/>
</dbReference>
<organism evidence="4 5">
    <name type="scientific">Bradyrhizobium retamae</name>
    <dbReference type="NCBI Taxonomy" id="1300035"/>
    <lineage>
        <taxon>Bacteria</taxon>
        <taxon>Pseudomonadati</taxon>
        <taxon>Pseudomonadota</taxon>
        <taxon>Alphaproteobacteria</taxon>
        <taxon>Hyphomicrobiales</taxon>
        <taxon>Nitrobacteraceae</taxon>
        <taxon>Bradyrhizobium</taxon>
    </lineage>
</organism>
<dbReference type="AlphaFoldDB" id="A0A0R3MW06"/>
<dbReference type="SUPFAM" id="SSF51120">
    <property type="entry name" value="beta-Roll"/>
    <property type="match status" value="2"/>
</dbReference>
<dbReference type="PANTHER" id="PTHR38340:SF1">
    <property type="entry name" value="S-LAYER PROTEIN"/>
    <property type="match status" value="1"/>
</dbReference>
<dbReference type="PROSITE" id="PS00330">
    <property type="entry name" value="HEMOLYSIN_CALCIUM"/>
    <property type="match status" value="1"/>
</dbReference>
<dbReference type="InterPro" id="IPR018511">
    <property type="entry name" value="Hemolysin-typ_Ca-bd_CS"/>
</dbReference>
<keyword evidence="2" id="KW-0964">Secreted</keyword>
<accession>A0A0R3MW06</accession>
<comment type="subcellular location">
    <subcellularLocation>
        <location evidence="1">Secreted</location>
    </subcellularLocation>
</comment>
<sequence length="412" mass="42208">MSTAFRVVLEGSQEVPPNNSTASGLGTVIFDSTEIAASYTFQIEGVDYGPITGGPAQTPSTDDDVISTHFHNEVRGANGPVVFGQINPAQDEDDLNIALNVDGSWTVSGRWETTDPASVPITNFADELGSAPVGSEIPIYFNVHTNQFQGGEIRGQLIAIADDNDNIVVGTPGDDFLPGLGGNDIIRGLAGNDRLEGGDGDDIIRGGQGNDDINTGAGNDLVFGGQGNDTVGGMAGSDTVFGGAGDDFIAWNDPTGDVVFGDAGNDTLRGGDVAADTIFGGNGDDLIRAVANQQLADHAPDRLFGDRGNDTIIGGNAGDMIEGGAGDDNLAGFGGADQFVFRESAGGNDTITDFDVTQDLVVLEGFGAEFDPLNNLSAASSGSVLDLGEGNQVTFLGLLPTELNAGNFLVTA</sequence>
<dbReference type="InterPro" id="IPR011049">
    <property type="entry name" value="Serralysin-like_metalloprot_C"/>
</dbReference>
<dbReference type="InterPro" id="IPR010895">
    <property type="entry name" value="CHRD"/>
</dbReference>
<dbReference type="PRINTS" id="PR00313">
    <property type="entry name" value="CABNDNGRPT"/>
</dbReference>
<dbReference type="Pfam" id="PF00353">
    <property type="entry name" value="HemolysinCabind"/>
    <property type="match status" value="4"/>
</dbReference>
<dbReference type="InterPro" id="IPR001343">
    <property type="entry name" value="Hemolysn_Ca-bd"/>
</dbReference>
<dbReference type="Pfam" id="PF07452">
    <property type="entry name" value="CHRD"/>
    <property type="match status" value="1"/>
</dbReference>